<evidence type="ECO:0000256" key="1">
    <source>
        <dbReference type="SAM" id="MobiDB-lite"/>
    </source>
</evidence>
<dbReference type="EMBL" id="KN747666">
    <property type="protein sequence ID" value="KIH51095.1"/>
    <property type="molecule type" value="Genomic_DNA"/>
</dbReference>
<keyword evidence="3" id="KW-1185">Reference proteome</keyword>
<dbReference type="Proteomes" id="UP000054047">
    <property type="component" value="Unassembled WGS sequence"/>
</dbReference>
<dbReference type="OrthoDB" id="10426613at2759"/>
<evidence type="ECO:0000313" key="2">
    <source>
        <dbReference type="EMBL" id="KIH51095.1"/>
    </source>
</evidence>
<gene>
    <name evidence="2" type="ORF">ANCDUO_18821</name>
</gene>
<name>A0A0C2FRA6_9BILA</name>
<sequence length="87" mass="9794">MNPRAVQSERERSDPLHDIDDGDDDYRENSPDRCSVEVQTDQYSMKADALPSPDAELNRAADTLLAMHRQVCNRVDPPTVSGYSRSD</sequence>
<evidence type="ECO:0000313" key="3">
    <source>
        <dbReference type="Proteomes" id="UP000054047"/>
    </source>
</evidence>
<feature type="compositionally biased region" description="Basic and acidic residues" evidence="1">
    <location>
        <begin position="7"/>
        <end position="19"/>
    </location>
</feature>
<feature type="region of interest" description="Disordered" evidence="1">
    <location>
        <begin position="1"/>
        <end position="33"/>
    </location>
</feature>
<dbReference type="AlphaFoldDB" id="A0A0C2FRA6"/>
<accession>A0A0C2FRA6</accession>
<proteinExistence type="predicted"/>
<protein>
    <submittedName>
        <fullName evidence="2">Uncharacterized protein</fullName>
    </submittedName>
</protein>
<reference evidence="2 3" key="1">
    <citation type="submission" date="2013-12" db="EMBL/GenBank/DDBJ databases">
        <title>Draft genome of the parsitic nematode Ancylostoma duodenale.</title>
        <authorList>
            <person name="Mitreva M."/>
        </authorList>
    </citation>
    <scope>NUCLEOTIDE SEQUENCE [LARGE SCALE GENOMIC DNA]</scope>
    <source>
        <strain evidence="2 3">Zhejiang</strain>
    </source>
</reference>
<feature type="non-terminal residue" evidence="2">
    <location>
        <position position="87"/>
    </location>
</feature>
<organism evidence="2 3">
    <name type="scientific">Ancylostoma duodenale</name>
    <dbReference type="NCBI Taxonomy" id="51022"/>
    <lineage>
        <taxon>Eukaryota</taxon>
        <taxon>Metazoa</taxon>
        <taxon>Ecdysozoa</taxon>
        <taxon>Nematoda</taxon>
        <taxon>Chromadorea</taxon>
        <taxon>Rhabditida</taxon>
        <taxon>Rhabditina</taxon>
        <taxon>Rhabditomorpha</taxon>
        <taxon>Strongyloidea</taxon>
        <taxon>Ancylostomatidae</taxon>
        <taxon>Ancylostomatinae</taxon>
        <taxon>Ancylostoma</taxon>
    </lineage>
</organism>